<organism evidence="1 2">
    <name type="scientific">Thomasclavelia spiroformis</name>
    <dbReference type="NCBI Taxonomy" id="29348"/>
    <lineage>
        <taxon>Bacteria</taxon>
        <taxon>Bacillati</taxon>
        <taxon>Bacillota</taxon>
        <taxon>Erysipelotrichia</taxon>
        <taxon>Erysipelotrichales</taxon>
        <taxon>Coprobacillaceae</taxon>
        <taxon>Thomasclavelia</taxon>
    </lineage>
</organism>
<dbReference type="Proteomes" id="UP000749320">
    <property type="component" value="Unassembled WGS sequence"/>
</dbReference>
<dbReference type="Gene3D" id="1.10.10.60">
    <property type="entry name" value="Homeodomain-like"/>
    <property type="match status" value="1"/>
</dbReference>
<accession>A0A921KIT7</accession>
<dbReference type="InterPro" id="IPR013324">
    <property type="entry name" value="RNA_pol_sigma_r3/r4-like"/>
</dbReference>
<name>A0A921KIT7_9FIRM</name>
<proteinExistence type="predicted"/>
<gene>
    <name evidence="1" type="ORF">K8V91_02535</name>
</gene>
<dbReference type="SUPFAM" id="SSF88659">
    <property type="entry name" value="Sigma3 and sigma4 domains of RNA polymerase sigma factors"/>
    <property type="match status" value="1"/>
</dbReference>
<reference evidence="1" key="2">
    <citation type="submission" date="2021-09" db="EMBL/GenBank/DDBJ databases">
        <authorList>
            <person name="Gilroy R."/>
        </authorList>
    </citation>
    <scope>NUCLEOTIDE SEQUENCE</scope>
    <source>
        <strain evidence="1">CHK193-16274</strain>
    </source>
</reference>
<dbReference type="AlphaFoldDB" id="A0A921KIT7"/>
<reference evidence="1" key="1">
    <citation type="journal article" date="2021" name="PeerJ">
        <title>Extensive microbial diversity within the chicken gut microbiome revealed by metagenomics and culture.</title>
        <authorList>
            <person name="Gilroy R."/>
            <person name="Ravi A."/>
            <person name="Getino M."/>
            <person name="Pursley I."/>
            <person name="Horton D.L."/>
            <person name="Alikhan N.F."/>
            <person name="Baker D."/>
            <person name="Gharbi K."/>
            <person name="Hall N."/>
            <person name="Watson M."/>
            <person name="Adriaenssens E.M."/>
            <person name="Foster-Nyarko E."/>
            <person name="Jarju S."/>
            <person name="Secka A."/>
            <person name="Antonio M."/>
            <person name="Oren A."/>
            <person name="Chaudhuri R.R."/>
            <person name="La Ragione R."/>
            <person name="Hildebrand F."/>
            <person name="Pallen M.J."/>
        </authorList>
    </citation>
    <scope>NUCLEOTIDE SEQUENCE</scope>
    <source>
        <strain evidence="1">CHK193-16274</strain>
    </source>
</reference>
<dbReference type="EMBL" id="DYWV01000086">
    <property type="protein sequence ID" value="HJF39776.1"/>
    <property type="molecule type" value="Genomic_DNA"/>
</dbReference>
<sequence length="140" mass="16866">MGFNYSEEYEKWLKWKKEEEELLRSLEVPENVIEELRAYDWSEFNRKRSILSKQFPTKEIFFVLSPVYDQRDVKDVDDLLDEIKNENLYGILSNTDKETLNIVLLKMFGYSISEISKMTGIPRSTIYYRIHLLKEKIKKI</sequence>
<evidence type="ECO:0000313" key="2">
    <source>
        <dbReference type="Proteomes" id="UP000749320"/>
    </source>
</evidence>
<protein>
    <submittedName>
        <fullName evidence="1">Sigma-70 family RNA polymerase sigma factor</fullName>
    </submittedName>
</protein>
<evidence type="ECO:0000313" key="1">
    <source>
        <dbReference type="EMBL" id="HJF39776.1"/>
    </source>
</evidence>
<comment type="caution">
    <text evidence="1">The sequence shown here is derived from an EMBL/GenBank/DDBJ whole genome shotgun (WGS) entry which is preliminary data.</text>
</comment>